<evidence type="ECO:0000259" key="16">
    <source>
        <dbReference type="PROSITE" id="PS50076"/>
    </source>
</evidence>
<dbReference type="InterPro" id="IPR036410">
    <property type="entry name" value="HSP_DnaJ_Cys-rich_dom_sf"/>
</dbReference>
<dbReference type="InterPro" id="IPR012724">
    <property type="entry name" value="DnaJ"/>
</dbReference>
<name>A0ABX8IA64_9ASCO</name>
<dbReference type="Gene3D" id="3.30.750.70">
    <property type="entry name" value="4-hydroxybutyrate coenzyme like domains"/>
    <property type="match status" value="1"/>
</dbReference>
<feature type="domain" description="CR-type" evidence="17">
    <location>
        <begin position="1312"/>
        <end position="1392"/>
    </location>
</feature>
<dbReference type="PROSITE" id="PS00636">
    <property type="entry name" value="DNAJ_1"/>
    <property type="match status" value="1"/>
</dbReference>
<dbReference type="EMBL" id="CP076666">
    <property type="protein sequence ID" value="QWU89999.1"/>
    <property type="molecule type" value="Genomic_DNA"/>
</dbReference>
<evidence type="ECO:0000313" key="18">
    <source>
        <dbReference type="EMBL" id="QWU89999.1"/>
    </source>
</evidence>
<dbReference type="InterPro" id="IPR026888">
    <property type="entry name" value="AcetylCoA_hyd_C"/>
</dbReference>
<evidence type="ECO:0000256" key="4">
    <source>
        <dbReference type="ARBA" id="ARBA00011920"/>
    </source>
</evidence>
<dbReference type="Gene3D" id="3.40.50.300">
    <property type="entry name" value="P-loop containing nucleotide triphosphate hydrolases"/>
    <property type="match status" value="1"/>
</dbReference>
<comment type="similarity">
    <text evidence="3">Belongs to the acetyl-CoA hydrolase/transferase family.</text>
</comment>
<feature type="region of interest" description="Disordered" evidence="15">
    <location>
        <begin position="350"/>
        <end position="370"/>
    </location>
</feature>
<feature type="region of interest" description="Disordered" evidence="15">
    <location>
        <begin position="1543"/>
        <end position="1572"/>
    </location>
</feature>
<dbReference type="Pfam" id="PF00684">
    <property type="entry name" value="DnaJ_CXXCXGXG"/>
    <property type="match status" value="1"/>
</dbReference>
<evidence type="ECO:0000256" key="8">
    <source>
        <dbReference type="ARBA" id="ARBA00022741"/>
    </source>
</evidence>
<keyword evidence="8" id="KW-0547">Nucleotide-binding</keyword>
<dbReference type="Gene3D" id="3.40.1080.10">
    <property type="entry name" value="Glutaconate Coenzyme A-transferase"/>
    <property type="match status" value="1"/>
</dbReference>
<dbReference type="HAMAP" id="MF_01152">
    <property type="entry name" value="DnaJ"/>
    <property type="match status" value="1"/>
</dbReference>
<evidence type="ECO:0000256" key="3">
    <source>
        <dbReference type="ARBA" id="ARBA00009632"/>
    </source>
</evidence>
<evidence type="ECO:0000256" key="15">
    <source>
        <dbReference type="SAM" id="MobiDB-lite"/>
    </source>
</evidence>
<dbReference type="PRINTS" id="PR00625">
    <property type="entry name" value="JDOMAIN"/>
</dbReference>
<evidence type="ECO:0000256" key="2">
    <source>
        <dbReference type="ARBA" id="ARBA00005290"/>
    </source>
</evidence>
<dbReference type="SUPFAM" id="SSF46565">
    <property type="entry name" value="Chaperone J-domain"/>
    <property type="match status" value="1"/>
</dbReference>
<dbReference type="Gene3D" id="2.10.230.10">
    <property type="entry name" value="Heat shock protein DnaJ, cysteine-rich domain"/>
    <property type="match status" value="1"/>
</dbReference>
<dbReference type="InterPro" id="IPR002939">
    <property type="entry name" value="DnaJ_C"/>
</dbReference>
<dbReference type="InterPro" id="IPR037171">
    <property type="entry name" value="NagB/RpiA_transferase-like"/>
</dbReference>
<dbReference type="SUPFAM" id="SSF49493">
    <property type="entry name" value="HSP40/DnaJ peptide-binding domain"/>
    <property type="match status" value="2"/>
</dbReference>
<proteinExistence type="inferred from homology"/>
<keyword evidence="19" id="KW-1185">Reference proteome</keyword>
<dbReference type="InterPro" id="IPR001623">
    <property type="entry name" value="DnaJ_domain"/>
</dbReference>
<evidence type="ECO:0000313" key="19">
    <source>
        <dbReference type="Proteomes" id="UP000825434"/>
    </source>
</evidence>
<dbReference type="PANTHER" id="PTHR43609">
    <property type="entry name" value="ACETYL-COA HYDROLASE"/>
    <property type="match status" value="1"/>
</dbReference>
<dbReference type="CDD" id="cd10747">
    <property type="entry name" value="DnaJ_C"/>
    <property type="match status" value="1"/>
</dbReference>
<accession>A0ABX8IA64</accession>
<feature type="compositionally biased region" description="Polar residues" evidence="15">
    <location>
        <begin position="1545"/>
        <end position="1556"/>
    </location>
</feature>
<dbReference type="CDD" id="cd10719">
    <property type="entry name" value="DnaJ_zf"/>
    <property type="match status" value="1"/>
</dbReference>
<keyword evidence="7" id="KW-0677">Repeat</keyword>
<feature type="compositionally biased region" description="Polar residues" evidence="15">
    <location>
        <begin position="275"/>
        <end position="296"/>
    </location>
</feature>
<evidence type="ECO:0000256" key="9">
    <source>
        <dbReference type="ARBA" id="ARBA00022771"/>
    </source>
</evidence>
<dbReference type="PROSITE" id="PS51188">
    <property type="entry name" value="ZF_CR"/>
    <property type="match status" value="1"/>
</dbReference>
<dbReference type="PROSITE" id="PS50076">
    <property type="entry name" value="DNAJ_2"/>
    <property type="match status" value="1"/>
</dbReference>
<gene>
    <name evidence="18" type="ORF">CA3LBN_004357</name>
</gene>
<evidence type="ECO:0000256" key="14">
    <source>
        <dbReference type="PROSITE-ProRule" id="PRU00546"/>
    </source>
</evidence>
<dbReference type="InterPro" id="IPR001305">
    <property type="entry name" value="HSP_DnaJ_Cys-rich_dom"/>
</dbReference>
<dbReference type="InterPro" id="IPR008971">
    <property type="entry name" value="HSP40/DnaJ_pept-bd"/>
</dbReference>
<keyword evidence="9 14" id="KW-0863">Zinc-finger</keyword>
<reference evidence="18 19" key="1">
    <citation type="submission" date="2021-06" db="EMBL/GenBank/DDBJ databases">
        <title>Candida outbreak in Lebanon.</title>
        <authorList>
            <person name="Finianos M."/>
        </authorList>
    </citation>
    <scope>NUCLEOTIDE SEQUENCE [LARGE SCALE GENOMIC DNA]</scope>
    <source>
        <strain evidence="18">CA3LBN</strain>
    </source>
</reference>
<evidence type="ECO:0000256" key="7">
    <source>
        <dbReference type="ARBA" id="ARBA00022737"/>
    </source>
</evidence>
<keyword evidence="6 14" id="KW-0479">Metal-binding</keyword>
<dbReference type="SUPFAM" id="SSF57938">
    <property type="entry name" value="DnaJ/Hsp40 cysteine-rich domain"/>
    <property type="match status" value="1"/>
</dbReference>
<dbReference type="InterPro" id="IPR004130">
    <property type="entry name" value="Gpn"/>
</dbReference>
<comment type="similarity">
    <text evidence="2">Belongs to the GPN-loop GTPase family.</text>
</comment>
<evidence type="ECO:0000259" key="17">
    <source>
        <dbReference type="PROSITE" id="PS51188"/>
    </source>
</evidence>
<dbReference type="PANTHER" id="PTHR43609:SF1">
    <property type="entry name" value="ACETYL-COA HYDROLASE"/>
    <property type="match status" value="1"/>
</dbReference>
<comment type="catalytic activity">
    <reaction evidence="1">
        <text>acetyl-CoA + H2O = acetate + CoA + H(+)</text>
        <dbReference type="Rhea" id="RHEA:20289"/>
        <dbReference type="ChEBI" id="CHEBI:15377"/>
        <dbReference type="ChEBI" id="CHEBI:15378"/>
        <dbReference type="ChEBI" id="CHEBI:30089"/>
        <dbReference type="ChEBI" id="CHEBI:57287"/>
        <dbReference type="ChEBI" id="CHEBI:57288"/>
        <dbReference type="EC" id="3.1.2.1"/>
    </reaction>
</comment>
<dbReference type="Pfam" id="PF13336">
    <property type="entry name" value="AcetylCoA_hyd_C"/>
    <property type="match status" value="1"/>
</dbReference>
<evidence type="ECO:0000256" key="1">
    <source>
        <dbReference type="ARBA" id="ARBA00001831"/>
    </source>
</evidence>
<evidence type="ECO:0000256" key="10">
    <source>
        <dbReference type="ARBA" id="ARBA00022801"/>
    </source>
</evidence>
<evidence type="ECO:0000256" key="12">
    <source>
        <dbReference type="ARBA" id="ARBA00023134"/>
    </source>
</evidence>
<dbReference type="Pfam" id="PF01556">
    <property type="entry name" value="DnaJ_C"/>
    <property type="match status" value="1"/>
</dbReference>
<dbReference type="EC" id="3.1.2.1" evidence="4"/>
<dbReference type="Pfam" id="PF02550">
    <property type="entry name" value="AcetylCoA_hydro"/>
    <property type="match status" value="1"/>
</dbReference>
<dbReference type="CDD" id="cd06257">
    <property type="entry name" value="DnaJ"/>
    <property type="match status" value="1"/>
</dbReference>
<dbReference type="Proteomes" id="UP000825434">
    <property type="component" value="Chromosome 6"/>
</dbReference>
<evidence type="ECO:0000256" key="6">
    <source>
        <dbReference type="ARBA" id="ARBA00022723"/>
    </source>
</evidence>
<organism evidence="18 19">
    <name type="scientific">Candidozyma haemuli</name>
    <dbReference type="NCBI Taxonomy" id="45357"/>
    <lineage>
        <taxon>Eukaryota</taxon>
        <taxon>Fungi</taxon>
        <taxon>Dikarya</taxon>
        <taxon>Ascomycota</taxon>
        <taxon>Saccharomycotina</taxon>
        <taxon>Pichiomycetes</taxon>
        <taxon>Metschnikowiaceae</taxon>
        <taxon>Candidozyma</taxon>
    </lineage>
</organism>
<keyword evidence="10" id="KW-0378">Hydrolase</keyword>
<dbReference type="InterPro" id="IPR046433">
    <property type="entry name" value="ActCoA_hydro"/>
</dbReference>
<evidence type="ECO:0000256" key="13">
    <source>
        <dbReference type="ARBA" id="ARBA00029672"/>
    </source>
</evidence>
<dbReference type="InterPro" id="IPR003702">
    <property type="entry name" value="ActCoA_hydro_N"/>
</dbReference>
<dbReference type="InterPro" id="IPR038460">
    <property type="entry name" value="AcetylCoA_hyd_C_sf"/>
</dbReference>
<dbReference type="Gene3D" id="1.10.287.110">
    <property type="entry name" value="DnaJ domain"/>
    <property type="match status" value="1"/>
</dbReference>
<dbReference type="InterPro" id="IPR018253">
    <property type="entry name" value="DnaJ_domain_CS"/>
</dbReference>
<evidence type="ECO:0000256" key="11">
    <source>
        <dbReference type="ARBA" id="ARBA00022833"/>
    </source>
</evidence>
<dbReference type="SMART" id="SM00271">
    <property type="entry name" value="DnaJ"/>
    <property type="match status" value="1"/>
</dbReference>
<dbReference type="Gene3D" id="2.60.260.20">
    <property type="entry name" value="Urease metallochaperone UreE, N-terminal domain"/>
    <property type="match status" value="2"/>
</dbReference>
<dbReference type="Pfam" id="PF03029">
    <property type="entry name" value="ATP_bind_1"/>
    <property type="match status" value="1"/>
</dbReference>
<sequence>MLQLGLPQINVFSKIDKLAEYNSLEFPLDFYVKVQDLQLLLPQIESESDRRLGGNFMRLTECIAEMVENFGLVTYEVLAVEDKQSMISLLEKIDQTNGYIHGTSEIGGDSVWHDASKVRLHNEEDVTLQERWIDHKAHYDALPSTEITRNTYKLQIEARVIAERLTKIVDSKLAIENSKSTNTDCLVPIGSSHFVKASKSDSLRMLDNSRRRLVEKLARHQHYAESQANSNVHSDAAHHDTEAHAVEILEELDDNGDIVRATLNGKSIEELDSSRPPSSNPHSLRDSQTSRQTTPRRNGGKESTHILGQLDSSHSNIIEFEVLAQELSDNQANDGSADASEYDKYIRNGANDLEEESNTSEDDDSDDSYADNVLFGNGMSLIPAHGSIEERLKEELRKLGSASKTSSPKCEKTVRFDDTLHIKTIDKGVDENRGKMSRFRRENSGHSIDDAHKSSFSDSVVHEEIVERPVKGPILKDSIDMSDNASKHENQSLLANNTEEEMLKLVQGYYDALYNTEECPSGPIIDNVTDLCSLEKGSEVEEKMSDFNSETENVVRKSDTAHGSTKVIEDKVIERSDSILGNPGSFFASEIENDYMLLKKRMALKERSTDDHMSSILKQRVRYAPYLQKLRKPEECIELFKHGQYLGWSGFTGVGAPKVIPAALVDHVEKNSLQGKLAFNLFVGASAGPEESRWADNSMILRRSPHQVGKPIAKAINEGRTKFFDKHLSMFPQDLTYGFYTKEKSNDLLDFTIIEATAVKEDGSIIPGPAVGASPEMLSVSDKIIIEVNTRTPSFEGIHDIDLPLNPPFRTPYPHVTADYRVGRTSIPVDPSRVVAIVESTTRDKVPPNTPSDASSQQIGAHLIEFFEHEVKMGRLPKNLLPLQSGIGNIANAVVEGLAESNFKNLSVWTEVLQDSFLDFFASGSLDFATATSIRLTEAGFERFDKHWDEFSKKLCLRSQVVSNSPEIIRRLGVIAMNTPVEVDMYAHANSTNVMGSRMLNGLGGSADFLRNAKLSIMHTPSARPSKTDSTGVSCIVPFATHVDQTEHDLDVIVTEQGLADLRGMCPRERAVEIIEKCSHPDYKDQLRDYFDRACFYAEKAKCLHEPHILQNAFKMHLNLQANGTMKLDSWNYQSDSQRYLVTRDVIQYEFEKVLLTSDQAFYSPWNQELSFHSSDIKKAYYQLVKKYHPDVNKDKDSEKRFHKIQESYELLSNKEKRSQYDQFGAAGFDANGNANPFGSNPFASHSGNPFGGGQGNPFGGMGFDFEDLFKQAFTGSGNARGSGGQSPFVTRHVGDNIEVLKSISFRESIFGTKINLNYKAVDSCVSCSGSGLKTGKKKTTCTSCHGTGQTTHIIGGFHMASTCSKCAGSGVVINKADECSSCNGAGVKEVPKSKSVDLPCGIADGSRLRIPGGGDAPFASKDPYSQIVHGDLIVRVHVKRDPVFARENNDITITREIPMTTAALGGEIIVPTIDGQNVKLKVRSGVQSGRKLTVPQKGVPINRNMENRGDMVINLNVKTPVPTTPLQTALLEALADSFAEKTNESATSAKSQDQSNSRESKESTDGLAHTSKLESIKNILGKFFNFKDEKP</sequence>
<feature type="domain" description="J" evidence="16">
    <location>
        <begin position="1150"/>
        <end position="1225"/>
    </location>
</feature>
<dbReference type="SUPFAM" id="SSF100950">
    <property type="entry name" value="NagB/RpiA/CoA transferase-like"/>
    <property type="match status" value="2"/>
</dbReference>
<keyword evidence="11 14" id="KW-0862">Zinc</keyword>
<feature type="compositionally biased region" description="Acidic residues" evidence="15">
    <location>
        <begin position="352"/>
        <end position="369"/>
    </location>
</feature>
<keyword evidence="12" id="KW-0342">GTP-binding</keyword>
<protein>
    <recommendedName>
        <fullName evidence="5">Acetyl-CoA hydrolase</fullName>
        <ecNumber evidence="4">3.1.2.1</ecNumber>
    </recommendedName>
    <alternativeName>
        <fullName evidence="13">Acetyl-CoA deacylase</fullName>
    </alternativeName>
</protein>
<dbReference type="Gene3D" id="3.40.1080.20">
    <property type="entry name" value="Acetyl-CoA hydrolase/transferase C-terminal domain"/>
    <property type="match status" value="1"/>
</dbReference>
<evidence type="ECO:0000256" key="5">
    <source>
        <dbReference type="ARBA" id="ARBA00017958"/>
    </source>
</evidence>
<dbReference type="InterPro" id="IPR027417">
    <property type="entry name" value="P-loop_NTPase"/>
</dbReference>
<feature type="region of interest" description="Disordered" evidence="15">
    <location>
        <begin position="266"/>
        <end position="310"/>
    </location>
</feature>
<feature type="zinc finger region" description="CR-type" evidence="14">
    <location>
        <begin position="1312"/>
        <end position="1392"/>
    </location>
</feature>
<dbReference type="Pfam" id="PF00226">
    <property type="entry name" value="DnaJ"/>
    <property type="match status" value="1"/>
</dbReference>
<dbReference type="InterPro" id="IPR036869">
    <property type="entry name" value="J_dom_sf"/>
</dbReference>